<gene>
    <name evidence="2" type="ORF">Q3C12_15020</name>
</gene>
<name>A0ABT8VBG7_9BACL</name>
<dbReference type="EMBL" id="JAUMKJ010000016">
    <property type="protein sequence ID" value="MDO3678321.1"/>
    <property type="molecule type" value="Genomic_DNA"/>
</dbReference>
<keyword evidence="3" id="KW-1185">Reference proteome</keyword>
<dbReference type="CDD" id="cd02440">
    <property type="entry name" value="AdoMet_MTases"/>
    <property type="match status" value="1"/>
</dbReference>
<keyword evidence="2" id="KW-0808">Transferase</keyword>
<feature type="domain" description="Methyltransferase type 11" evidence="1">
    <location>
        <begin position="58"/>
        <end position="144"/>
    </location>
</feature>
<dbReference type="InterPro" id="IPR029063">
    <property type="entry name" value="SAM-dependent_MTases_sf"/>
</dbReference>
<dbReference type="Pfam" id="PF08241">
    <property type="entry name" value="Methyltransf_11"/>
    <property type="match status" value="1"/>
</dbReference>
<dbReference type="Gene3D" id="3.40.50.150">
    <property type="entry name" value="Vaccinia Virus protein VP39"/>
    <property type="match status" value="1"/>
</dbReference>
<dbReference type="InterPro" id="IPR013216">
    <property type="entry name" value="Methyltransf_11"/>
</dbReference>
<dbReference type="InterPro" id="IPR052939">
    <property type="entry name" value="23S_rRNA_MeTrnsfrase_RlmA"/>
</dbReference>
<proteinExistence type="predicted"/>
<dbReference type="PANTHER" id="PTHR43460:SF1">
    <property type="entry name" value="METHYLTRANSFERASE TYPE 11 DOMAIN-CONTAINING PROTEIN"/>
    <property type="match status" value="1"/>
</dbReference>
<dbReference type="GO" id="GO:0032259">
    <property type="term" value="P:methylation"/>
    <property type="evidence" value="ECO:0007669"/>
    <property type="project" value="UniProtKB-KW"/>
</dbReference>
<reference evidence="2" key="1">
    <citation type="submission" date="2023-07" db="EMBL/GenBank/DDBJ databases">
        <authorList>
            <person name="Aktuganov G."/>
            <person name="Boyko T."/>
            <person name="Delegan Y."/>
            <person name="Galimzianova N."/>
            <person name="Gilvanova E."/>
            <person name="Korobov V."/>
            <person name="Kuzmina L."/>
            <person name="Melentiev A."/>
            <person name="Milman P."/>
            <person name="Ryabova A."/>
            <person name="Stupak E."/>
            <person name="Yasakov T."/>
            <person name="Zharikova N."/>
            <person name="Zhurenko E."/>
        </authorList>
    </citation>
    <scope>NUCLEOTIDE SEQUENCE</scope>
    <source>
        <strain evidence="2">IB-739</strain>
    </source>
</reference>
<comment type="caution">
    <text evidence="2">The sequence shown here is derived from an EMBL/GenBank/DDBJ whole genome shotgun (WGS) entry which is preliminary data.</text>
</comment>
<dbReference type="SUPFAM" id="SSF53335">
    <property type="entry name" value="S-adenosyl-L-methionine-dependent methyltransferases"/>
    <property type="match status" value="1"/>
</dbReference>
<dbReference type="RefSeq" id="WP_302878842.1">
    <property type="nucleotide sequence ID" value="NZ_JAUMKJ010000016.1"/>
</dbReference>
<evidence type="ECO:0000313" key="2">
    <source>
        <dbReference type="EMBL" id="MDO3678321.1"/>
    </source>
</evidence>
<evidence type="ECO:0000313" key="3">
    <source>
        <dbReference type="Proteomes" id="UP001168883"/>
    </source>
</evidence>
<dbReference type="EC" id="2.1.1.-" evidence="2"/>
<dbReference type="Proteomes" id="UP001168883">
    <property type="component" value="Unassembled WGS sequence"/>
</dbReference>
<organism evidence="2 3">
    <name type="scientific">Paenibacillus ehimensis</name>
    <dbReference type="NCBI Taxonomy" id="79264"/>
    <lineage>
        <taxon>Bacteria</taxon>
        <taxon>Bacillati</taxon>
        <taxon>Bacillota</taxon>
        <taxon>Bacilli</taxon>
        <taxon>Bacillales</taxon>
        <taxon>Paenibacillaceae</taxon>
        <taxon>Paenibacillus</taxon>
    </lineage>
</organism>
<protein>
    <submittedName>
        <fullName evidence="2">Class I SAM-dependent methyltransferase</fullName>
        <ecNumber evidence="2">2.1.1.-</ecNumber>
    </submittedName>
</protein>
<keyword evidence="2" id="KW-0489">Methyltransferase</keyword>
<accession>A0ABT8VBG7</accession>
<sequence length="256" mass="29125">MAQSAPTEFEYYLNETEQPFAGWDFSHLTGTGRMREFPLRWNYYVHVRERLPVVRSLLDMGTGGGEFLASLAPLPAETVATEGYEPNIPIAAARLKPLGVPVVPVKDDERLALEDARFELVINRHESYAPQEVARILKPGGTFLTQQVGGDNDCEINDWLGAPPFELADWRLEVAAEGLERAGLRNVFRDEERTKTRFYDIGAILYYLQAIPWQIPDFSVRKYEAPLREIHAHIRKRGYIDVTCSRFILTAVKIMA</sequence>
<dbReference type="GO" id="GO:0008168">
    <property type="term" value="F:methyltransferase activity"/>
    <property type="evidence" value="ECO:0007669"/>
    <property type="project" value="UniProtKB-KW"/>
</dbReference>
<evidence type="ECO:0000259" key="1">
    <source>
        <dbReference type="Pfam" id="PF08241"/>
    </source>
</evidence>
<dbReference type="PANTHER" id="PTHR43460">
    <property type="entry name" value="METHYLTRANSFERASE"/>
    <property type="match status" value="1"/>
</dbReference>